<proteinExistence type="inferred from homology"/>
<dbReference type="GO" id="GO:0051607">
    <property type="term" value="P:defense response to virus"/>
    <property type="evidence" value="ECO:0007669"/>
    <property type="project" value="UniProtKB-UniRule"/>
</dbReference>
<dbReference type="Gene3D" id="1.20.120.920">
    <property type="entry name" value="CRISPR-associated endonuclease Cas1, C-terminal domain"/>
    <property type="match status" value="1"/>
</dbReference>
<dbReference type="PANTHER" id="PTHR34353:SF2">
    <property type="entry name" value="CRISPR-ASSOCIATED ENDONUCLEASE CAS1 1"/>
    <property type="match status" value="1"/>
</dbReference>
<evidence type="ECO:0000256" key="8">
    <source>
        <dbReference type="ARBA" id="ARBA00023211"/>
    </source>
</evidence>
<keyword evidence="6 10" id="KW-0051">Antiviral defense</keyword>
<keyword evidence="12" id="KW-1185">Reference proteome</keyword>
<feature type="binding site" evidence="10">
    <location>
        <position position="237"/>
    </location>
    <ligand>
        <name>Mn(2+)</name>
        <dbReference type="ChEBI" id="CHEBI:29035"/>
    </ligand>
</feature>
<evidence type="ECO:0000313" key="11">
    <source>
        <dbReference type="EMBL" id="SDQ46683.1"/>
    </source>
</evidence>
<dbReference type="AlphaFoldDB" id="A0A1H1B450"/>
<evidence type="ECO:0000256" key="1">
    <source>
        <dbReference type="ARBA" id="ARBA00022722"/>
    </source>
</evidence>
<dbReference type="GO" id="GO:0004520">
    <property type="term" value="F:DNA endonuclease activity"/>
    <property type="evidence" value="ECO:0007669"/>
    <property type="project" value="InterPro"/>
</dbReference>
<dbReference type="Proteomes" id="UP000199481">
    <property type="component" value="Unassembled WGS sequence"/>
</dbReference>
<evidence type="ECO:0000256" key="2">
    <source>
        <dbReference type="ARBA" id="ARBA00022723"/>
    </source>
</evidence>
<name>A0A1H1B450_9LACT</name>
<keyword evidence="4 10" id="KW-0378">Hydrolase</keyword>
<dbReference type="InterPro" id="IPR042206">
    <property type="entry name" value="CRISPR-assoc_Cas1_C"/>
</dbReference>
<dbReference type="HAMAP" id="MF_01470">
    <property type="entry name" value="Cas1"/>
    <property type="match status" value="1"/>
</dbReference>
<dbReference type="EMBL" id="FNJW01000008">
    <property type="protein sequence ID" value="SDQ46683.1"/>
    <property type="molecule type" value="Genomic_DNA"/>
</dbReference>
<reference evidence="12" key="1">
    <citation type="submission" date="2016-10" db="EMBL/GenBank/DDBJ databases">
        <authorList>
            <person name="Varghese N."/>
            <person name="Submissions S."/>
        </authorList>
    </citation>
    <scope>NUCLEOTIDE SEQUENCE [LARGE SCALE GENOMIC DNA]</scope>
    <source>
        <strain evidence="12">MPL-11</strain>
    </source>
</reference>
<sequence>MGLFLYLNLIIWGEQMSWRVVYIEKSDYLKLYLDNLKVVREETEILIPLSDIHTIIVDNQQTVVTARLLNKLAEYHILLIFCDEKHLPNIYALSPHSHHQSSRVLERQVQWNEQTKGTMWQKIIQIKINNQASVLEHLKKEPDSIQMLQYLSQEVGFSDETNREGHAAKLYFKTLFGSSFIRDRDSFDGINSGLNYGYIVLRSTVARTIVAYGLQPSFGIGHHNQYNAFNLADDLIEPFRPIIDLWVSVMCNEDTYLDLKTKQKIVHLISNNKILIGNQKQTILNAIEILIQSFIKGMNENNPDLLVYPANGISL</sequence>
<feature type="binding site" evidence="10">
    <location>
        <position position="164"/>
    </location>
    <ligand>
        <name>Mn(2+)</name>
        <dbReference type="ChEBI" id="CHEBI:29035"/>
    </ligand>
</feature>
<evidence type="ECO:0000256" key="5">
    <source>
        <dbReference type="ARBA" id="ARBA00022842"/>
    </source>
</evidence>
<feature type="binding site" evidence="10">
    <location>
        <position position="222"/>
    </location>
    <ligand>
        <name>Mn(2+)</name>
        <dbReference type="ChEBI" id="CHEBI:29035"/>
    </ligand>
</feature>
<evidence type="ECO:0000256" key="9">
    <source>
        <dbReference type="ARBA" id="ARBA00038592"/>
    </source>
</evidence>
<dbReference type="Pfam" id="PF01867">
    <property type="entry name" value="Cas_Cas1"/>
    <property type="match status" value="1"/>
</dbReference>
<evidence type="ECO:0000256" key="6">
    <source>
        <dbReference type="ARBA" id="ARBA00023118"/>
    </source>
</evidence>
<dbReference type="InterPro" id="IPR019855">
    <property type="entry name" value="CRISPR-assoc_Cas1_NMENI"/>
</dbReference>
<keyword evidence="8 10" id="KW-0464">Manganese</keyword>
<dbReference type="GO" id="GO:0043571">
    <property type="term" value="P:maintenance of CRISPR repeat elements"/>
    <property type="evidence" value="ECO:0007669"/>
    <property type="project" value="UniProtKB-UniRule"/>
</dbReference>
<evidence type="ECO:0000256" key="3">
    <source>
        <dbReference type="ARBA" id="ARBA00022759"/>
    </source>
</evidence>
<keyword evidence="7 10" id="KW-0238">DNA-binding</keyword>
<comment type="cofactor">
    <cofactor evidence="10">
        <name>Mg(2+)</name>
        <dbReference type="ChEBI" id="CHEBI:18420"/>
    </cofactor>
    <cofactor evidence="10">
        <name>Mn(2+)</name>
        <dbReference type="ChEBI" id="CHEBI:29035"/>
    </cofactor>
</comment>
<dbReference type="NCBIfam" id="TIGR00287">
    <property type="entry name" value="cas1"/>
    <property type="match status" value="1"/>
</dbReference>
<dbReference type="InterPro" id="IPR050646">
    <property type="entry name" value="Cas1"/>
</dbReference>
<dbReference type="GO" id="GO:0003677">
    <property type="term" value="F:DNA binding"/>
    <property type="evidence" value="ECO:0007669"/>
    <property type="project" value="UniProtKB-KW"/>
</dbReference>
<comment type="similarity">
    <text evidence="10">Belongs to the CRISPR-associated endonuclease Cas1 family.</text>
</comment>
<dbReference type="InterPro" id="IPR002729">
    <property type="entry name" value="CRISPR-assoc_Cas1"/>
</dbReference>
<organism evidence="11 12">
    <name type="scientific">Carnobacterium viridans</name>
    <dbReference type="NCBI Taxonomy" id="174587"/>
    <lineage>
        <taxon>Bacteria</taxon>
        <taxon>Bacillati</taxon>
        <taxon>Bacillota</taxon>
        <taxon>Bacilli</taxon>
        <taxon>Lactobacillales</taxon>
        <taxon>Carnobacteriaceae</taxon>
        <taxon>Carnobacterium</taxon>
    </lineage>
</organism>
<dbReference type="GO" id="GO:0016787">
    <property type="term" value="F:hydrolase activity"/>
    <property type="evidence" value="ECO:0007669"/>
    <property type="project" value="UniProtKB-KW"/>
</dbReference>
<comment type="function">
    <text evidence="10">CRISPR (clustered regularly interspaced short palindromic repeat), is an adaptive immune system that provides protection against mobile genetic elements (viruses, transposable elements and conjugative plasmids). CRISPR clusters contain spacers, sequences complementary to antecedent mobile elements, and target invading nucleic acids. CRISPR clusters are transcribed and processed into CRISPR RNA (crRNA). Acts as a dsDNA endonuclease. Involved in the integration of spacer DNA into the CRISPR cassette.</text>
</comment>
<protein>
    <recommendedName>
        <fullName evidence="10">CRISPR-associated endonuclease Cas1</fullName>
        <ecNumber evidence="10">3.1.-.-</ecNumber>
    </recommendedName>
</protein>
<evidence type="ECO:0000313" key="12">
    <source>
        <dbReference type="Proteomes" id="UP000199481"/>
    </source>
</evidence>
<dbReference type="OrthoDB" id="9803119at2"/>
<evidence type="ECO:0000256" key="4">
    <source>
        <dbReference type="ARBA" id="ARBA00022801"/>
    </source>
</evidence>
<accession>A0A1H1B450</accession>
<keyword evidence="1 10" id="KW-0540">Nuclease</keyword>
<gene>
    <name evidence="10" type="primary">cas1</name>
    <name evidence="11" type="ORF">SAMN04487752_2414</name>
</gene>
<evidence type="ECO:0000256" key="10">
    <source>
        <dbReference type="HAMAP-Rule" id="MF_01470"/>
    </source>
</evidence>
<keyword evidence="3 10" id="KW-0255">Endonuclease</keyword>
<dbReference type="GO" id="GO:0046872">
    <property type="term" value="F:metal ion binding"/>
    <property type="evidence" value="ECO:0007669"/>
    <property type="project" value="UniProtKB-UniRule"/>
</dbReference>
<dbReference type="EC" id="3.1.-.-" evidence="10"/>
<evidence type="ECO:0000256" key="7">
    <source>
        <dbReference type="ARBA" id="ARBA00023125"/>
    </source>
</evidence>
<dbReference type="NCBIfam" id="TIGR03639">
    <property type="entry name" value="cas1_NMENI"/>
    <property type="match status" value="1"/>
</dbReference>
<dbReference type="PANTHER" id="PTHR34353">
    <property type="entry name" value="CRISPR-ASSOCIATED ENDONUCLEASE CAS1 1"/>
    <property type="match status" value="1"/>
</dbReference>
<keyword evidence="5 10" id="KW-0460">Magnesium</keyword>
<comment type="subunit">
    <text evidence="9 10">Homodimer, forms a heterotetramer with a Cas2 homodimer.</text>
</comment>
<keyword evidence="2 10" id="KW-0479">Metal-binding</keyword>